<evidence type="ECO:0000256" key="1">
    <source>
        <dbReference type="SAM" id="MobiDB-lite"/>
    </source>
</evidence>
<sequence>MRSATVVNWIVVIFVVPGLYGVEANQIPHHHRREHFYVASTDSEQKESDSAALDELIYSIERASLPGLQSATVATTEPPEPQEVVTDPPGARRGVM</sequence>
<dbReference type="EMBL" id="JARK01001372">
    <property type="protein sequence ID" value="EYC15699.1"/>
    <property type="molecule type" value="Genomic_DNA"/>
</dbReference>
<protein>
    <submittedName>
        <fullName evidence="3">Uncharacterized protein</fullName>
    </submittedName>
</protein>
<keyword evidence="2" id="KW-0812">Transmembrane</keyword>
<keyword evidence="2" id="KW-1133">Transmembrane helix</keyword>
<evidence type="ECO:0000313" key="3">
    <source>
        <dbReference type="EMBL" id="EYC15699.1"/>
    </source>
</evidence>
<reference evidence="4" key="1">
    <citation type="journal article" date="2015" name="Nat. Genet.">
        <title>The genome and transcriptome of the zoonotic hookworm Ancylostoma ceylanicum identify infection-specific gene families.</title>
        <authorList>
            <person name="Schwarz E.M."/>
            <person name="Hu Y."/>
            <person name="Antoshechkin I."/>
            <person name="Miller M.M."/>
            <person name="Sternberg P.W."/>
            <person name="Aroian R.V."/>
        </authorList>
    </citation>
    <scope>NUCLEOTIDE SEQUENCE</scope>
    <source>
        <strain evidence="4">HY135</strain>
    </source>
</reference>
<proteinExistence type="predicted"/>
<dbReference type="Proteomes" id="UP000024635">
    <property type="component" value="Unassembled WGS sequence"/>
</dbReference>
<name>A0A016UJZ4_9BILA</name>
<evidence type="ECO:0000313" key="4">
    <source>
        <dbReference type="Proteomes" id="UP000024635"/>
    </source>
</evidence>
<feature type="region of interest" description="Disordered" evidence="1">
    <location>
        <begin position="71"/>
        <end position="96"/>
    </location>
</feature>
<feature type="transmembrane region" description="Helical" evidence="2">
    <location>
        <begin position="6"/>
        <end position="22"/>
    </location>
</feature>
<accession>A0A016UJZ4</accession>
<keyword evidence="4" id="KW-1185">Reference proteome</keyword>
<comment type="caution">
    <text evidence="3">The sequence shown here is derived from an EMBL/GenBank/DDBJ whole genome shotgun (WGS) entry which is preliminary data.</text>
</comment>
<dbReference type="OrthoDB" id="10556479at2759"/>
<dbReference type="AlphaFoldDB" id="A0A016UJZ4"/>
<evidence type="ECO:0000256" key="2">
    <source>
        <dbReference type="SAM" id="Phobius"/>
    </source>
</evidence>
<gene>
    <name evidence="3" type="primary">Acey_s0036.g3304</name>
    <name evidence="3" type="ORF">Y032_0036g3304</name>
</gene>
<keyword evidence="2" id="KW-0472">Membrane</keyword>
<organism evidence="3 4">
    <name type="scientific">Ancylostoma ceylanicum</name>
    <dbReference type="NCBI Taxonomy" id="53326"/>
    <lineage>
        <taxon>Eukaryota</taxon>
        <taxon>Metazoa</taxon>
        <taxon>Ecdysozoa</taxon>
        <taxon>Nematoda</taxon>
        <taxon>Chromadorea</taxon>
        <taxon>Rhabditida</taxon>
        <taxon>Rhabditina</taxon>
        <taxon>Rhabditomorpha</taxon>
        <taxon>Strongyloidea</taxon>
        <taxon>Ancylostomatidae</taxon>
        <taxon>Ancylostomatinae</taxon>
        <taxon>Ancylostoma</taxon>
    </lineage>
</organism>